<dbReference type="EMBL" id="CP104562">
    <property type="protein sequence ID" value="UXH76481.1"/>
    <property type="molecule type" value="Genomic_DNA"/>
</dbReference>
<dbReference type="Proteomes" id="UP001064933">
    <property type="component" value="Chromosome"/>
</dbReference>
<dbReference type="InterPro" id="IPR023214">
    <property type="entry name" value="HAD_sf"/>
</dbReference>
<keyword evidence="2" id="KW-1185">Reference proteome</keyword>
<gene>
    <name evidence="1" type="ORF">N4261_15650</name>
</gene>
<reference evidence="1" key="1">
    <citation type="submission" date="2022-10" db="EMBL/GenBank/DDBJ databases">
        <title>Characterization and whole genome sequencing of a new Roseateles species, isolated from fresh water.</title>
        <authorList>
            <person name="Guliayeva D.Y."/>
            <person name="Akhremchuk A.E."/>
            <person name="Sikolenko M.A."/>
            <person name="Valentovich L.N."/>
            <person name="Sidarenka A.V."/>
        </authorList>
    </citation>
    <scope>NUCLEOTIDE SEQUENCE</scope>
    <source>
        <strain evidence="1">BIM B-1768</strain>
    </source>
</reference>
<protein>
    <submittedName>
        <fullName evidence="1">Cof-type HAD-IIB family hydrolase</fullName>
    </submittedName>
</protein>
<dbReference type="Gene3D" id="3.30.1240.10">
    <property type="match status" value="1"/>
</dbReference>
<dbReference type="InterPro" id="IPR036412">
    <property type="entry name" value="HAD-like_sf"/>
</dbReference>
<organism evidence="1 2">
    <name type="scientific">Roseateles amylovorans</name>
    <dbReference type="NCBI Taxonomy" id="2978473"/>
    <lineage>
        <taxon>Bacteria</taxon>
        <taxon>Pseudomonadati</taxon>
        <taxon>Pseudomonadota</taxon>
        <taxon>Betaproteobacteria</taxon>
        <taxon>Burkholderiales</taxon>
        <taxon>Sphaerotilaceae</taxon>
        <taxon>Roseateles</taxon>
    </lineage>
</organism>
<dbReference type="GO" id="GO:0016787">
    <property type="term" value="F:hydrolase activity"/>
    <property type="evidence" value="ECO:0007669"/>
    <property type="project" value="UniProtKB-KW"/>
</dbReference>
<proteinExistence type="predicted"/>
<dbReference type="PANTHER" id="PTHR10000">
    <property type="entry name" value="PHOSPHOSERINE PHOSPHATASE"/>
    <property type="match status" value="1"/>
</dbReference>
<dbReference type="RefSeq" id="WP_261756212.1">
    <property type="nucleotide sequence ID" value="NZ_CP104562.2"/>
</dbReference>
<dbReference type="Gene3D" id="3.40.50.1000">
    <property type="entry name" value="HAD superfamily/HAD-like"/>
    <property type="match status" value="1"/>
</dbReference>
<name>A0ABY6ATD1_9BURK</name>
<dbReference type="PANTHER" id="PTHR10000:SF8">
    <property type="entry name" value="HAD SUPERFAMILY HYDROLASE-LIKE, TYPE 3"/>
    <property type="match status" value="1"/>
</dbReference>
<dbReference type="Pfam" id="PF08282">
    <property type="entry name" value="Hydrolase_3"/>
    <property type="match status" value="1"/>
</dbReference>
<evidence type="ECO:0000313" key="2">
    <source>
        <dbReference type="Proteomes" id="UP001064933"/>
    </source>
</evidence>
<accession>A0ABY6ATD1</accession>
<sequence>MRFYVSDMDGTLLDPQARLSPATRDGLVELLSEGLAFTVASARHVVSIARILDGLPITLPVVSSNGAYISDLRTGRHELVNAMAPALGQAVFALVRRHGLMPFIATHGPKGDQLFWQEVQNAGQQRFVTERQRNADPRLRQVDRLQDQLEDPLVTMLVVDRAEPLAALQAEIHALCGDQVTTHLAEDLYMPGWPWLNIHDRRASKDQAIATLAQRYQLHDRELVVFGDQVNDLTMLRAAHHAIAVANASDDVKQAAHRIIGPHHEDAVLHYIREDWRGLRPIVSGLPTALP</sequence>
<keyword evidence="1" id="KW-0378">Hydrolase</keyword>
<dbReference type="SUPFAM" id="SSF56784">
    <property type="entry name" value="HAD-like"/>
    <property type="match status" value="1"/>
</dbReference>
<evidence type="ECO:0000313" key="1">
    <source>
        <dbReference type="EMBL" id="UXH76481.1"/>
    </source>
</evidence>